<feature type="domain" description="ABC transporter" evidence="5">
    <location>
        <begin position="4"/>
        <end position="226"/>
    </location>
</feature>
<dbReference type="CDD" id="cd03255">
    <property type="entry name" value="ABC_MJ0796_LolCDE_FtsE"/>
    <property type="match status" value="1"/>
</dbReference>
<gene>
    <name evidence="6" type="primary">yknY_38</name>
    <name evidence="6" type="ORF">SDC9_58569</name>
</gene>
<dbReference type="InterPro" id="IPR003593">
    <property type="entry name" value="AAA+_ATPase"/>
</dbReference>
<organism evidence="6">
    <name type="scientific">bioreactor metagenome</name>
    <dbReference type="NCBI Taxonomy" id="1076179"/>
    <lineage>
        <taxon>unclassified sequences</taxon>
        <taxon>metagenomes</taxon>
        <taxon>ecological metagenomes</taxon>
    </lineage>
</organism>
<evidence type="ECO:0000313" key="6">
    <source>
        <dbReference type="EMBL" id="MPM12217.1"/>
    </source>
</evidence>
<dbReference type="InterPro" id="IPR017911">
    <property type="entry name" value="MacB-like_ATP-bd"/>
</dbReference>
<protein>
    <submittedName>
        <fullName evidence="6">Putative ABC transporter ATP-binding protein YknY</fullName>
        <ecNumber evidence="6">3.6.3.-</ecNumber>
    </submittedName>
</protein>
<dbReference type="GO" id="GO:0005524">
    <property type="term" value="F:ATP binding"/>
    <property type="evidence" value="ECO:0007669"/>
    <property type="project" value="UniProtKB-KW"/>
</dbReference>
<evidence type="ECO:0000259" key="5">
    <source>
        <dbReference type="PROSITE" id="PS50893"/>
    </source>
</evidence>
<dbReference type="Gene3D" id="3.40.50.300">
    <property type="entry name" value="P-loop containing nucleotide triphosphate hydrolases"/>
    <property type="match status" value="1"/>
</dbReference>
<dbReference type="SUPFAM" id="SSF52540">
    <property type="entry name" value="P-loop containing nucleoside triphosphate hydrolases"/>
    <property type="match status" value="1"/>
</dbReference>
<dbReference type="PROSITE" id="PS00211">
    <property type="entry name" value="ABC_TRANSPORTER_1"/>
    <property type="match status" value="1"/>
</dbReference>
<dbReference type="FunFam" id="3.40.50.300:FF:000032">
    <property type="entry name" value="Export ABC transporter ATP-binding protein"/>
    <property type="match status" value="1"/>
</dbReference>
<evidence type="ECO:0000256" key="1">
    <source>
        <dbReference type="ARBA" id="ARBA00005417"/>
    </source>
</evidence>
<comment type="similarity">
    <text evidence="1">Belongs to the ABC transporter superfamily.</text>
</comment>
<dbReference type="InterPro" id="IPR027417">
    <property type="entry name" value="P-loop_NTPase"/>
</dbReference>
<reference evidence="6" key="1">
    <citation type="submission" date="2019-08" db="EMBL/GenBank/DDBJ databases">
        <authorList>
            <person name="Kucharzyk K."/>
            <person name="Murdoch R.W."/>
            <person name="Higgins S."/>
            <person name="Loffler F."/>
        </authorList>
    </citation>
    <scope>NUCLEOTIDE SEQUENCE</scope>
</reference>
<dbReference type="GO" id="GO:0016887">
    <property type="term" value="F:ATP hydrolysis activity"/>
    <property type="evidence" value="ECO:0007669"/>
    <property type="project" value="InterPro"/>
</dbReference>
<keyword evidence="2" id="KW-0813">Transport</keyword>
<sequence>MDILEVQNLCKTYGAGDTKVEALKNVSFTVAKGEFVSVIGPSGSGKSTLLNMIGALDYPTSGKVIIDGRDIDSMREEELSVFRRRSIGFIFQAYNLVPELNVEQNITLPLLLDYKKPDKQYIDELLGILGLTDRRYHLPNQLSGGQQQRVAIGRALAARPAIILADEPTGNLDSKNSRDVINLLKLSVERYSQTLIMITHNQNYASFADRVFQVEDGIVSELGGRV</sequence>
<dbReference type="EMBL" id="VSSQ01001938">
    <property type="protein sequence ID" value="MPM12217.1"/>
    <property type="molecule type" value="Genomic_DNA"/>
</dbReference>
<dbReference type="EC" id="3.6.3.-" evidence="6"/>
<evidence type="ECO:0000256" key="4">
    <source>
        <dbReference type="ARBA" id="ARBA00022840"/>
    </source>
</evidence>
<dbReference type="GO" id="GO:0098796">
    <property type="term" value="C:membrane protein complex"/>
    <property type="evidence" value="ECO:0007669"/>
    <property type="project" value="UniProtKB-ARBA"/>
</dbReference>
<accession>A0A644X8G4</accession>
<evidence type="ECO:0000256" key="3">
    <source>
        <dbReference type="ARBA" id="ARBA00022741"/>
    </source>
</evidence>
<dbReference type="PANTHER" id="PTHR42798">
    <property type="entry name" value="LIPOPROTEIN-RELEASING SYSTEM ATP-BINDING PROTEIN LOLD"/>
    <property type="match status" value="1"/>
</dbReference>
<dbReference type="InterPro" id="IPR017871">
    <property type="entry name" value="ABC_transporter-like_CS"/>
</dbReference>
<dbReference type="AlphaFoldDB" id="A0A644X8G4"/>
<evidence type="ECO:0000256" key="2">
    <source>
        <dbReference type="ARBA" id="ARBA00022448"/>
    </source>
</evidence>
<dbReference type="SMART" id="SM00382">
    <property type="entry name" value="AAA"/>
    <property type="match status" value="1"/>
</dbReference>
<proteinExistence type="inferred from homology"/>
<dbReference type="Pfam" id="PF00005">
    <property type="entry name" value="ABC_tran"/>
    <property type="match status" value="1"/>
</dbReference>
<keyword evidence="4 6" id="KW-0067">ATP-binding</keyword>
<dbReference type="InterPro" id="IPR003439">
    <property type="entry name" value="ABC_transporter-like_ATP-bd"/>
</dbReference>
<dbReference type="PROSITE" id="PS50893">
    <property type="entry name" value="ABC_TRANSPORTER_2"/>
    <property type="match status" value="1"/>
</dbReference>
<dbReference type="PANTHER" id="PTHR42798:SF6">
    <property type="entry name" value="CELL DIVISION ATP-BINDING PROTEIN FTSE"/>
    <property type="match status" value="1"/>
</dbReference>
<keyword evidence="6" id="KW-0378">Hydrolase</keyword>
<dbReference type="GO" id="GO:0022857">
    <property type="term" value="F:transmembrane transporter activity"/>
    <property type="evidence" value="ECO:0007669"/>
    <property type="project" value="UniProtKB-ARBA"/>
</dbReference>
<comment type="caution">
    <text evidence="6">The sequence shown here is derived from an EMBL/GenBank/DDBJ whole genome shotgun (WGS) entry which is preliminary data.</text>
</comment>
<name>A0A644X8G4_9ZZZZ</name>
<keyword evidence="3" id="KW-0547">Nucleotide-binding</keyword>